<dbReference type="Pfam" id="PF01958">
    <property type="entry name" value="Asp_DH_C"/>
    <property type="match status" value="1"/>
</dbReference>
<comment type="pathway">
    <text evidence="6">Cofactor biosynthesis; NAD(+) biosynthesis; iminoaspartate from L-aspartate (dehydrogenase route): step 1/1.</text>
</comment>
<evidence type="ECO:0000256" key="4">
    <source>
        <dbReference type="ARBA" id="ARBA00023002"/>
    </source>
</evidence>
<dbReference type="GO" id="GO:0050661">
    <property type="term" value="F:NADP binding"/>
    <property type="evidence" value="ECO:0007669"/>
    <property type="project" value="UniProtKB-UniRule"/>
</dbReference>
<name>A0A1T4TDH5_9HYPH</name>
<comment type="catalytic activity">
    <reaction evidence="6">
        <text>L-aspartate + NAD(+) + H2O = oxaloacetate + NH4(+) + NADH + H(+)</text>
        <dbReference type="Rhea" id="RHEA:11788"/>
        <dbReference type="ChEBI" id="CHEBI:15377"/>
        <dbReference type="ChEBI" id="CHEBI:15378"/>
        <dbReference type="ChEBI" id="CHEBI:16452"/>
        <dbReference type="ChEBI" id="CHEBI:28938"/>
        <dbReference type="ChEBI" id="CHEBI:29991"/>
        <dbReference type="ChEBI" id="CHEBI:57540"/>
        <dbReference type="ChEBI" id="CHEBI:57945"/>
        <dbReference type="EC" id="1.4.1.21"/>
    </reaction>
</comment>
<accession>A0A1T4TDH5</accession>
<protein>
    <recommendedName>
        <fullName evidence="6">L-aspartate dehydrogenase</fullName>
        <ecNumber evidence="6">1.4.1.21</ecNumber>
    </recommendedName>
</protein>
<dbReference type="Gene3D" id="3.30.360.10">
    <property type="entry name" value="Dihydrodipicolinate Reductase, domain 2"/>
    <property type="match status" value="1"/>
</dbReference>
<comment type="catalytic activity">
    <reaction evidence="6">
        <text>L-aspartate + NADP(+) + H2O = oxaloacetate + NH4(+) + NADPH + H(+)</text>
        <dbReference type="Rhea" id="RHEA:11784"/>
        <dbReference type="ChEBI" id="CHEBI:15377"/>
        <dbReference type="ChEBI" id="CHEBI:15378"/>
        <dbReference type="ChEBI" id="CHEBI:16452"/>
        <dbReference type="ChEBI" id="CHEBI:28938"/>
        <dbReference type="ChEBI" id="CHEBI:29991"/>
        <dbReference type="ChEBI" id="CHEBI:57783"/>
        <dbReference type="ChEBI" id="CHEBI:58349"/>
        <dbReference type="EC" id="1.4.1.21"/>
    </reaction>
</comment>
<evidence type="ECO:0000256" key="5">
    <source>
        <dbReference type="ARBA" id="ARBA00023027"/>
    </source>
</evidence>
<dbReference type="Proteomes" id="UP000190092">
    <property type="component" value="Unassembled WGS sequence"/>
</dbReference>
<feature type="binding site" evidence="6">
    <location>
        <position position="195"/>
    </location>
    <ligand>
        <name>NAD(+)</name>
        <dbReference type="ChEBI" id="CHEBI:57540"/>
    </ligand>
</feature>
<dbReference type="GO" id="GO:0033735">
    <property type="term" value="F:aspartate dehydrogenase [NAD(P)+] activity"/>
    <property type="evidence" value="ECO:0007669"/>
    <property type="project" value="UniProtKB-EC"/>
</dbReference>
<dbReference type="STRING" id="225324.SAMN02745126_06047"/>
<proteinExistence type="inferred from homology"/>
<dbReference type="GO" id="GO:0016639">
    <property type="term" value="F:oxidoreductase activity, acting on the CH-NH2 group of donors, NAD or NADP as acceptor"/>
    <property type="evidence" value="ECO:0007669"/>
    <property type="project" value="UniProtKB-UniRule"/>
</dbReference>
<comment type="caution">
    <text evidence="6">Lacks conserved residue(s) required for the propagation of feature annotation.</text>
</comment>
<keyword evidence="5 6" id="KW-0520">NAD</keyword>
<dbReference type="Pfam" id="PF03447">
    <property type="entry name" value="NAD_binding_3"/>
    <property type="match status" value="1"/>
</dbReference>
<dbReference type="RefSeq" id="WP_085937787.1">
    <property type="nucleotide sequence ID" value="NZ_FUWJ01000016.1"/>
</dbReference>
<dbReference type="AlphaFoldDB" id="A0A1T4TDH5"/>
<dbReference type="UniPathway" id="UPA00253">
    <property type="reaction ID" value="UER00456"/>
</dbReference>
<dbReference type="InterPro" id="IPR005106">
    <property type="entry name" value="Asp/hSer_DH_NAD-bd"/>
</dbReference>
<organism evidence="9 10">
    <name type="scientific">Enhydrobacter aerosaccus</name>
    <dbReference type="NCBI Taxonomy" id="225324"/>
    <lineage>
        <taxon>Bacteria</taxon>
        <taxon>Pseudomonadati</taxon>
        <taxon>Pseudomonadota</taxon>
        <taxon>Alphaproteobacteria</taxon>
        <taxon>Hyphomicrobiales</taxon>
        <taxon>Enhydrobacter</taxon>
    </lineage>
</organism>
<evidence type="ECO:0000259" key="7">
    <source>
        <dbReference type="Pfam" id="PF01958"/>
    </source>
</evidence>
<keyword evidence="10" id="KW-1185">Reference proteome</keyword>
<evidence type="ECO:0000256" key="6">
    <source>
        <dbReference type="HAMAP-Rule" id="MF_01265"/>
    </source>
</evidence>
<dbReference type="InterPro" id="IPR011182">
    <property type="entry name" value="L-Asp_DH"/>
</dbReference>
<keyword evidence="4 6" id="KW-0560">Oxidoreductase</keyword>
<evidence type="ECO:0000259" key="8">
    <source>
        <dbReference type="Pfam" id="PF03447"/>
    </source>
</evidence>
<comment type="function">
    <text evidence="6">Specifically catalyzes the NAD or NADP-dependent dehydrogenation of L-aspartate to iminoaspartate.</text>
</comment>
<reference evidence="10" key="1">
    <citation type="submission" date="2017-02" db="EMBL/GenBank/DDBJ databases">
        <authorList>
            <person name="Varghese N."/>
            <person name="Submissions S."/>
        </authorList>
    </citation>
    <scope>NUCLEOTIDE SEQUENCE [LARGE SCALE GENOMIC DNA]</scope>
    <source>
        <strain evidence="10">ATCC 27094</strain>
    </source>
</reference>
<feature type="binding site" evidence="6">
    <location>
        <position position="129"/>
    </location>
    <ligand>
        <name>NAD(+)</name>
        <dbReference type="ChEBI" id="CHEBI:57540"/>
    </ligand>
</feature>
<dbReference type="SUPFAM" id="SSF51735">
    <property type="entry name" value="NAD(P)-binding Rossmann-fold domains"/>
    <property type="match status" value="1"/>
</dbReference>
<comment type="miscellaneous">
    <text evidence="6">The iminoaspartate product is unstable in aqueous solution and can decompose to oxaloacetate and ammonia.</text>
</comment>
<dbReference type="HAMAP" id="MF_01265">
    <property type="entry name" value="NadX"/>
    <property type="match status" value="1"/>
</dbReference>
<feature type="domain" description="Aspartate dehydrogenase" evidence="7">
    <location>
        <begin position="172"/>
        <end position="261"/>
    </location>
</feature>
<dbReference type="PANTHER" id="PTHR31873">
    <property type="entry name" value="L-ASPARTATE DEHYDROGENASE-RELATED"/>
    <property type="match status" value="1"/>
</dbReference>
<dbReference type="InterPro" id="IPR020626">
    <property type="entry name" value="Asp_DH_prok"/>
</dbReference>
<dbReference type="EMBL" id="FUWJ01000016">
    <property type="protein sequence ID" value="SKA38555.1"/>
    <property type="molecule type" value="Genomic_DNA"/>
</dbReference>
<dbReference type="OrthoDB" id="8456681at2"/>
<dbReference type="PIRSF" id="PIRSF005227">
    <property type="entry name" value="Asp_dh_NAD_syn"/>
    <property type="match status" value="1"/>
</dbReference>
<dbReference type="InterPro" id="IPR036291">
    <property type="entry name" value="NAD(P)-bd_dom_sf"/>
</dbReference>
<dbReference type="InterPro" id="IPR002811">
    <property type="entry name" value="Asp_DH"/>
</dbReference>
<dbReference type="Gene3D" id="3.40.50.720">
    <property type="entry name" value="NAD(P)-binding Rossmann-like Domain"/>
    <property type="match status" value="1"/>
</dbReference>
<dbReference type="NCBIfam" id="NF009828">
    <property type="entry name" value="PRK13303.1-3"/>
    <property type="match status" value="1"/>
</dbReference>
<dbReference type="PANTHER" id="PTHR31873:SF6">
    <property type="entry name" value="ASPARTATE DEHYDROGENASE DOMAIN-CONTAINING PROTEIN"/>
    <property type="match status" value="1"/>
</dbReference>
<sequence>MAKKKRLKIALIGYGAISQTLFDLFREKKPPIDIVGVLVRPGRGKETQKKVGSKVAVVKTLKALLKLKPDIVVEAASQEAVREFGEEILDKGIDLMVIATGAYGDAKLWKKHVAAAARSGARLHLPSGAIAGLDGLLAMRLGKIEHVKYTSIKPPHAWSGTPAETEFDLGAIKERTTIFRGSPADAGRLYPKNANLAVTVALCGAGLKRTEIELVADPTLPPGTNASQLEVVSDSGELKLDRLGRAMPDNPKTGVLTAQSMAESLIRLTRASDW</sequence>
<dbReference type="SUPFAM" id="SSF55347">
    <property type="entry name" value="Glyceraldehyde-3-phosphate dehydrogenase-like, C-terminal domain"/>
    <property type="match status" value="1"/>
</dbReference>
<evidence type="ECO:0000256" key="1">
    <source>
        <dbReference type="ARBA" id="ARBA00008331"/>
    </source>
</evidence>
<dbReference type="EC" id="1.4.1.21" evidence="6"/>
<keyword evidence="3 6" id="KW-0521">NADP</keyword>
<evidence type="ECO:0000313" key="9">
    <source>
        <dbReference type="EMBL" id="SKA38555.1"/>
    </source>
</evidence>
<evidence type="ECO:0000256" key="3">
    <source>
        <dbReference type="ARBA" id="ARBA00022857"/>
    </source>
</evidence>
<evidence type="ECO:0000256" key="2">
    <source>
        <dbReference type="ARBA" id="ARBA00022642"/>
    </source>
</evidence>
<keyword evidence="2 6" id="KW-0662">Pyridine nucleotide biosynthesis</keyword>
<evidence type="ECO:0000313" key="10">
    <source>
        <dbReference type="Proteomes" id="UP000190092"/>
    </source>
</evidence>
<dbReference type="GO" id="GO:0009435">
    <property type="term" value="P:NAD+ biosynthetic process"/>
    <property type="evidence" value="ECO:0007669"/>
    <property type="project" value="UniProtKB-UniRule"/>
</dbReference>
<gene>
    <name evidence="6" type="primary">nadX</name>
    <name evidence="9" type="ORF">SAMN02745126_06047</name>
</gene>
<comment type="similarity">
    <text evidence="1 6">Belongs to the L-aspartate dehydrogenase family.</text>
</comment>
<dbReference type="GO" id="GO:0051287">
    <property type="term" value="F:NAD binding"/>
    <property type="evidence" value="ECO:0007669"/>
    <property type="project" value="UniProtKB-UniRule"/>
</dbReference>
<feature type="domain" description="Aspartate/homoserine dehydrogenase NAD-binding" evidence="8">
    <location>
        <begin position="13"/>
        <end position="126"/>
    </location>
</feature>